<feature type="transmembrane region" description="Helical" evidence="1">
    <location>
        <begin position="202"/>
        <end position="221"/>
    </location>
</feature>
<feature type="transmembrane region" description="Helical" evidence="1">
    <location>
        <begin position="161"/>
        <end position="182"/>
    </location>
</feature>
<dbReference type="InterPro" id="IPR006976">
    <property type="entry name" value="VanZ-like"/>
</dbReference>
<proteinExistence type="predicted"/>
<dbReference type="PANTHER" id="PTHR28008">
    <property type="entry name" value="DOMAIN PROTEIN, PUTATIVE (AFU_ORTHOLOGUE AFUA_3G10980)-RELATED"/>
    <property type="match status" value="1"/>
</dbReference>
<feature type="transmembrane region" description="Helical" evidence="1">
    <location>
        <begin position="35"/>
        <end position="55"/>
    </location>
</feature>
<evidence type="ECO:0000256" key="1">
    <source>
        <dbReference type="SAM" id="Phobius"/>
    </source>
</evidence>
<reference evidence="3 4" key="1">
    <citation type="submission" date="2015-11" db="EMBL/GenBank/DDBJ databases">
        <authorList>
            <person name="Hill K.K."/>
            <person name="Shirey T.B."/>
            <person name="Raphael B."/>
            <person name="Daligault H.E."/>
            <person name="Davenport K.W."/>
            <person name="Bruce D.C."/>
            <person name="Foley B.T."/>
            <person name="Johnson S.L."/>
        </authorList>
    </citation>
    <scope>NUCLEOTIDE SEQUENCE [LARGE SCALE GENOMIC DNA]</scope>
    <source>
        <strain evidence="3 4">CDC_1632</strain>
    </source>
</reference>
<dbReference type="Proteomes" id="UP000182204">
    <property type="component" value="Chromosome"/>
</dbReference>
<name>A0A1L3NDI0_CLOSG</name>
<feature type="transmembrane region" description="Helical" evidence="1">
    <location>
        <begin position="99"/>
        <end position="123"/>
    </location>
</feature>
<accession>A0A1L3NDI0</accession>
<organism evidence="3 4">
    <name type="scientific">Clostridium sporogenes</name>
    <dbReference type="NCBI Taxonomy" id="1509"/>
    <lineage>
        <taxon>Bacteria</taxon>
        <taxon>Bacillati</taxon>
        <taxon>Bacillota</taxon>
        <taxon>Clostridia</taxon>
        <taxon>Eubacteriales</taxon>
        <taxon>Clostridiaceae</taxon>
        <taxon>Clostridium</taxon>
    </lineage>
</organism>
<feature type="transmembrane region" description="Helical" evidence="1">
    <location>
        <begin position="135"/>
        <end position="155"/>
    </location>
</feature>
<dbReference type="Pfam" id="PF04892">
    <property type="entry name" value="VanZ"/>
    <property type="match status" value="1"/>
</dbReference>
<evidence type="ECO:0000313" key="3">
    <source>
        <dbReference type="EMBL" id="APH14165.1"/>
    </source>
</evidence>
<keyword evidence="1" id="KW-0472">Membrane</keyword>
<dbReference type="STRING" id="413999.CBO2787"/>
<protein>
    <submittedName>
        <fullName evidence="3">VanZ like family protein</fullName>
    </submittedName>
</protein>
<feature type="domain" description="VanZ-like" evidence="2">
    <location>
        <begin position="42"/>
        <end position="178"/>
    </location>
</feature>
<dbReference type="PANTHER" id="PTHR28008:SF1">
    <property type="entry name" value="DOMAIN PROTEIN, PUTATIVE (AFU_ORTHOLOGUE AFUA_3G10980)-RELATED"/>
    <property type="match status" value="1"/>
</dbReference>
<dbReference type="RefSeq" id="WP_072586517.1">
    <property type="nucleotide sequence ID" value="NZ_CP013243.1"/>
</dbReference>
<dbReference type="EMBL" id="CP013243">
    <property type="protein sequence ID" value="APH14165.1"/>
    <property type="molecule type" value="Genomic_DNA"/>
</dbReference>
<evidence type="ECO:0000259" key="2">
    <source>
        <dbReference type="Pfam" id="PF04892"/>
    </source>
</evidence>
<sequence length="229" mass="25893">MQGLVRDMVIPIIINGIIILIFSKINKKQQNKTGHIIGVLFFTFIMTVIFSLTGVSPISGFHTDIRINEISYIPVVSTLEMVKDVFNTASVENIPRNQAMLFLGANILGNILMFGPLGLLLPLLWKCFRKFSKTVLFGFVVSFTIEFSQLFLARGTDIDDLILNTIGTMLGYLAFVILCKLFPEFTKKFTLQDDMEKSLWSILPFACVIIPYLVIVAFGFYDRAILFVR</sequence>
<dbReference type="AlphaFoldDB" id="A0A1L3NDI0"/>
<keyword evidence="1" id="KW-1133">Transmembrane helix</keyword>
<gene>
    <name evidence="3" type="ORF">NPD5_3155</name>
</gene>
<feature type="transmembrane region" description="Helical" evidence="1">
    <location>
        <begin position="6"/>
        <end position="23"/>
    </location>
</feature>
<keyword evidence="1" id="KW-0812">Transmembrane</keyword>
<evidence type="ECO:0000313" key="4">
    <source>
        <dbReference type="Proteomes" id="UP000182204"/>
    </source>
</evidence>